<dbReference type="AlphaFoldDB" id="A0A4Y2DWG9"/>
<gene>
    <name evidence="7" type="ORF">AVEN_195896_1</name>
</gene>
<evidence type="ECO:0000256" key="2">
    <source>
        <dbReference type="ARBA" id="ARBA00022833"/>
    </source>
</evidence>
<keyword evidence="1 3" id="KW-0863">Zinc-finger</keyword>
<proteinExistence type="predicted"/>
<dbReference type="SUPFAM" id="SSF57850">
    <property type="entry name" value="RING/U-box"/>
    <property type="match status" value="1"/>
</dbReference>
<feature type="domain" description="RING-type" evidence="6">
    <location>
        <begin position="145"/>
        <end position="185"/>
    </location>
</feature>
<sequence>MTNPAVYIVTGVVMAVAAVIAIFAASSNKPQATSHGRGGPGSGTKYRAPSPPPSPPPSSARRRERRRKSPERRSNSPALVSTSANEQRVTCTNCGESPYIKISPCNHESLCKGCFKTHLENNDTCPDCHGRIDSCSPPIPPFGKCTSCRRFTNLLKFLDCNHSLSLCIRCFEEQNESHKVCPKCKQQIRGSEPSYTTSGICGVCGEFAQFARFQPCGHGNFCRRHASRYLESSGQECSECGRRVMDVV</sequence>
<evidence type="ECO:0000313" key="8">
    <source>
        <dbReference type="Proteomes" id="UP000499080"/>
    </source>
</evidence>
<reference evidence="7 8" key="1">
    <citation type="journal article" date="2019" name="Sci. Rep.">
        <title>Orb-weaving spider Araneus ventricosus genome elucidates the spidroin gene catalogue.</title>
        <authorList>
            <person name="Kono N."/>
            <person name="Nakamura H."/>
            <person name="Ohtoshi R."/>
            <person name="Moran D.A.P."/>
            <person name="Shinohara A."/>
            <person name="Yoshida Y."/>
            <person name="Fujiwara M."/>
            <person name="Mori M."/>
            <person name="Tomita M."/>
            <person name="Arakawa K."/>
        </authorList>
    </citation>
    <scope>NUCLEOTIDE SEQUENCE [LARGE SCALE GENOMIC DNA]</scope>
</reference>
<dbReference type="GO" id="GO:0008270">
    <property type="term" value="F:zinc ion binding"/>
    <property type="evidence" value="ECO:0007669"/>
    <property type="project" value="UniProtKB-KW"/>
</dbReference>
<evidence type="ECO:0000256" key="4">
    <source>
        <dbReference type="SAM" id="MobiDB-lite"/>
    </source>
</evidence>
<dbReference type="EMBL" id="BGPR01000440">
    <property type="protein sequence ID" value="GBM20346.1"/>
    <property type="molecule type" value="Genomic_DNA"/>
</dbReference>
<accession>A0A4Y2DWG9</accession>
<dbReference type="Gene3D" id="3.30.40.10">
    <property type="entry name" value="Zinc/RING finger domain, C3HC4 (zinc finger)"/>
    <property type="match status" value="1"/>
</dbReference>
<evidence type="ECO:0000313" key="7">
    <source>
        <dbReference type="EMBL" id="GBM20346.1"/>
    </source>
</evidence>
<dbReference type="Proteomes" id="UP000499080">
    <property type="component" value="Unassembled WGS sequence"/>
</dbReference>
<name>A0A4Y2DWG9_ARAVE</name>
<feature type="transmembrane region" description="Helical" evidence="5">
    <location>
        <begin position="6"/>
        <end position="25"/>
    </location>
</feature>
<dbReference type="InterPro" id="IPR001841">
    <property type="entry name" value="Znf_RING"/>
</dbReference>
<keyword evidence="5" id="KW-1133">Transmembrane helix</keyword>
<organism evidence="7 8">
    <name type="scientific">Araneus ventricosus</name>
    <name type="common">Orbweaver spider</name>
    <name type="synonym">Epeira ventricosa</name>
    <dbReference type="NCBI Taxonomy" id="182803"/>
    <lineage>
        <taxon>Eukaryota</taxon>
        <taxon>Metazoa</taxon>
        <taxon>Ecdysozoa</taxon>
        <taxon>Arthropoda</taxon>
        <taxon>Chelicerata</taxon>
        <taxon>Arachnida</taxon>
        <taxon>Araneae</taxon>
        <taxon>Araneomorphae</taxon>
        <taxon>Entelegynae</taxon>
        <taxon>Araneoidea</taxon>
        <taxon>Araneidae</taxon>
        <taxon>Araneus</taxon>
    </lineage>
</organism>
<protein>
    <recommendedName>
        <fullName evidence="6">RING-type domain-containing protein</fullName>
    </recommendedName>
</protein>
<feature type="compositionally biased region" description="Pro residues" evidence="4">
    <location>
        <begin position="49"/>
        <end position="58"/>
    </location>
</feature>
<keyword evidence="1 3" id="KW-0479">Metal-binding</keyword>
<feature type="domain" description="RING-type" evidence="6">
    <location>
        <begin position="91"/>
        <end position="129"/>
    </location>
</feature>
<dbReference type="InterPro" id="IPR013083">
    <property type="entry name" value="Znf_RING/FYVE/PHD"/>
</dbReference>
<evidence type="ECO:0000259" key="6">
    <source>
        <dbReference type="PROSITE" id="PS50089"/>
    </source>
</evidence>
<feature type="compositionally biased region" description="Basic residues" evidence="4">
    <location>
        <begin position="60"/>
        <end position="70"/>
    </location>
</feature>
<keyword evidence="5" id="KW-0472">Membrane</keyword>
<evidence type="ECO:0000256" key="1">
    <source>
        <dbReference type="ARBA" id="ARBA00022771"/>
    </source>
</evidence>
<dbReference type="SMART" id="SM00184">
    <property type="entry name" value="RING"/>
    <property type="match status" value="3"/>
</dbReference>
<keyword evidence="2" id="KW-0862">Zinc</keyword>
<keyword evidence="8" id="KW-1185">Reference proteome</keyword>
<evidence type="ECO:0000256" key="3">
    <source>
        <dbReference type="PROSITE-ProRule" id="PRU00175"/>
    </source>
</evidence>
<feature type="region of interest" description="Disordered" evidence="4">
    <location>
        <begin position="28"/>
        <end position="82"/>
    </location>
</feature>
<comment type="caution">
    <text evidence="7">The sequence shown here is derived from an EMBL/GenBank/DDBJ whole genome shotgun (WGS) entry which is preliminary data.</text>
</comment>
<evidence type="ECO:0000256" key="5">
    <source>
        <dbReference type="SAM" id="Phobius"/>
    </source>
</evidence>
<dbReference type="PROSITE" id="PS50089">
    <property type="entry name" value="ZF_RING_2"/>
    <property type="match status" value="2"/>
</dbReference>
<keyword evidence="5" id="KW-0812">Transmembrane</keyword>